<dbReference type="PANTHER" id="PTHR23028">
    <property type="entry name" value="ACETYLTRANSFERASE"/>
    <property type="match status" value="1"/>
</dbReference>
<evidence type="ECO:0000313" key="3">
    <source>
        <dbReference type="EMBL" id="MFC4739538.1"/>
    </source>
</evidence>
<organism evidence="3 4">
    <name type="scientific">Flavobacterium ponti</name>
    <dbReference type="NCBI Taxonomy" id="665133"/>
    <lineage>
        <taxon>Bacteria</taxon>
        <taxon>Pseudomonadati</taxon>
        <taxon>Bacteroidota</taxon>
        <taxon>Flavobacteriia</taxon>
        <taxon>Flavobacteriales</taxon>
        <taxon>Flavobacteriaceae</taxon>
        <taxon>Flavobacterium</taxon>
    </lineage>
</organism>
<feature type="transmembrane region" description="Helical" evidence="1">
    <location>
        <begin position="125"/>
        <end position="143"/>
    </location>
</feature>
<comment type="caution">
    <text evidence="3">The sequence shown here is derived from an EMBL/GenBank/DDBJ whole genome shotgun (WGS) entry which is preliminary data.</text>
</comment>
<feature type="transmembrane region" description="Helical" evidence="1">
    <location>
        <begin position="7"/>
        <end position="23"/>
    </location>
</feature>
<reference evidence="4" key="1">
    <citation type="journal article" date="2019" name="Int. J. Syst. Evol. Microbiol.">
        <title>The Global Catalogue of Microorganisms (GCM) 10K type strain sequencing project: providing services to taxonomists for standard genome sequencing and annotation.</title>
        <authorList>
            <consortium name="The Broad Institute Genomics Platform"/>
            <consortium name="The Broad Institute Genome Sequencing Center for Infectious Disease"/>
            <person name="Wu L."/>
            <person name="Ma J."/>
        </authorList>
    </citation>
    <scope>NUCLEOTIDE SEQUENCE [LARGE SCALE GENOMIC DNA]</scope>
    <source>
        <strain evidence="4">CCUG 50349</strain>
    </source>
</reference>
<keyword evidence="4" id="KW-1185">Reference proteome</keyword>
<keyword evidence="3" id="KW-0012">Acyltransferase</keyword>
<keyword evidence="3" id="KW-0808">Transferase</keyword>
<dbReference type="InterPro" id="IPR002656">
    <property type="entry name" value="Acyl_transf_3_dom"/>
</dbReference>
<feature type="transmembrane region" description="Helical" evidence="1">
    <location>
        <begin position="269"/>
        <end position="292"/>
    </location>
</feature>
<accession>A0ABV9P1S3</accession>
<dbReference type="GO" id="GO:0016746">
    <property type="term" value="F:acyltransferase activity"/>
    <property type="evidence" value="ECO:0007669"/>
    <property type="project" value="UniProtKB-KW"/>
</dbReference>
<evidence type="ECO:0000259" key="2">
    <source>
        <dbReference type="Pfam" id="PF01757"/>
    </source>
</evidence>
<dbReference type="EC" id="2.3.-.-" evidence="3"/>
<feature type="transmembrane region" description="Helical" evidence="1">
    <location>
        <begin position="29"/>
        <end position="45"/>
    </location>
</feature>
<name>A0ABV9P1S3_9FLAO</name>
<dbReference type="EMBL" id="JBHSGW010000004">
    <property type="protein sequence ID" value="MFC4739538.1"/>
    <property type="molecule type" value="Genomic_DNA"/>
</dbReference>
<feature type="domain" description="Acyltransferase 3" evidence="2">
    <location>
        <begin position="4"/>
        <end position="319"/>
    </location>
</feature>
<gene>
    <name evidence="3" type="ORF">ACFO3U_05980</name>
</gene>
<feature type="transmembrane region" description="Helical" evidence="1">
    <location>
        <begin position="206"/>
        <end position="225"/>
    </location>
</feature>
<feature type="transmembrane region" description="Helical" evidence="1">
    <location>
        <begin position="304"/>
        <end position="324"/>
    </location>
</feature>
<dbReference type="Pfam" id="PF01757">
    <property type="entry name" value="Acyl_transf_3"/>
    <property type="match status" value="1"/>
</dbReference>
<feature type="transmembrane region" description="Helical" evidence="1">
    <location>
        <begin position="66"/>
        <end position="84"/>
    </location>
</feature>
<sequence length="334" mass="39809">MFGILRTLLAINVILLHIFGIPALGNYSVHFFFVLSGFLMTYIMHENYHFTFGGFSNFWINRVLRLYPIYWVLLFLMILIILVYPEANRGSSINLPTTFKEWFFNFSLIYPDRIPTRIEPKLLPSSWALTNEIIFYLLISIGISKTKNRTFFWLFTSVLYYIFTYYYFNLDNYRYAAIPAASLPFAIGSLLYWLKELKFFKVKFITVILFYILFLANAYLFSGINNYTKQVSIYVNFILAAFIILFLFHAKFKNKFIKKIDNYVGRYSYAFYLSHEMILIIFLLLFNDYGMLNKNAFKLNFTAFIPYFCILILFSFSIVHLIDYKIDDFKSKFK</sequence>
<evidence type="ECO:0000256" key="1">
    <source>
        <dbReference type="SAM" id="Phobius"/>
    </source>
</evidence>
<feature type="transmembrane region" description="Helical" evidence="1">
    <location>
        <begin position="174"/>
        <end position="194"/>
    </location>
</feature>
<keyword evidence="1" id="KW-0472">Membrane</keyword>
<keyword evidence="1" id="KW-0812">Transmembrane</keyword>
<dbReference type="InterPro" id="IPR050879">
    <property type="entry name" value="Acyltransferase_3"/>
</dbReference>
<evidence type="ECO:0000313" key="4">
    <source>
        <dbReference type="Proteomes" id="UP001595885"/>
    </source>
</evidence>
<feature type="transmembrane region" description="Helical" evidence="1">
    <location>
        <begin position="231"/>
        <end position="248"/>
    </location>
</feature>
<keyword evidence="1" id="KW-1133">Transmembrane helix</keyword>
<dbReference type="PANTHER" id="PTHR23028:SF53">
    <property type="entry name" value="ACYL_TRANSF_3 DOMAIN-CONTAINING PROTEIN"/>
    <property type="match status" value="1"/>
</dbReference>
<proteinExistence type="predicted"/>
<feature type="transmembrane region" description="Helical" evidence="1">
    <location>
        <begin position="150"/>
        <end position="168"/>
    </location>
</feature>
<protein>
    <submittedName>
        <fullName evidence="3">Acyltransferase family protein</fullName>
        <ecNumber evidence="3">2.3.-.-</ecNumber>
    </submittedName>
</protein>
<dbReference type="RefSeq" id="WP_379739183.1">
    <property type="nucleotide sequence ID" value="NZ_JBHSGW010000004.1"/>
</dbReference>
<dbReference type="Proteomes" id="UP001595885">
    <property type="component" value="Unassembled WGS sequence"/>
</dbReference>